<name>A0A061CU62_ECTOL</name>
<dbReference type="EMBL" id="UGUW01000004">
    <property type="protein sequence ID" value="SUD58166.1"/>
    <property type="molecule type" value="Genomic_DNA"/>
</dbReference>
<dbReference type="InterPro" id="IPR025668">
    <property type="entry name" value="Tnp_DDE_dom"/>
</dbReference>
<gene>
    <name evidence="3" type="ORF">DBO86_13180</name>
    <name evidence="4" type="ORF">NCTC10860_00171</name>
    <name evidence="5" type="ORF">NCTC10860_00399</name>
    <name evidence="6" type="ORF">NCTC10860_01554</name>
    <name evidence="7" type="ORF">NCTC10860_02528</name>
    <name evidence="8" type="ORF">NCTC10860_03274</name>
    <name evidence="9" type="ORF">NCTC10860_03307</name>
    <name evidence="10" type="ORF">NCTC10860_03386</name>
    <name evidence="11" type="ORF">NCTC10860_03537</name>
    <name evidence="12" type="ORF">NCTC10860_03706</name>
    <name evidence="13" type="ORF">NCTC10860_03841</name>
</gene>
<dbReference type="GeneID" id="300419060"/>
<dbReference type="Pfam" id="PF13751">
    <property type="entry name" value="DDE_Tnp_1_6"/>
    <property type="match status" value="1"/>
</dbReference>
<proteinExistence type="predicted"/>
<dbReference type="EMBL" id="QASO01000078">
    <property type="protein sequence ID" value="PTU78602.1"/>
    <property type="molecule type" value="Genomic_DNA"/>
</dbReference>
<evidence type="ECO:0000313" key="8">
    <source>
        <dbReference type="EMBL" id="SUD60915.1"/>
    </source>
</evidence>
<reference evidence="6 15" key="2">
    <citation type="submission" date="2018-06" db="EMBL/GenBank/DDBJ databases">
        <authorList>
            <consortium name="Pathogen Informatics"/>
            <person name="Doyle S."/>
        </authorList>
    </citation>
    <scope>NUCLEOTIDE SEQUENCE [LARGE SCALE GENOMIC DNA]</scope>
    <source>
        <strain evidence="6 15">NCTC10860</strain>
    </source>
</reference>
<accession>A0A061CU62</accession>
<dbReference type="InterPro" id="IPR047629">
    <property type="entry name" value="IS1182_transpos"/>
</dbReference>
<evidence type="ECO:0000259" key="1">
    <source>
        <dbReference type="Pfam" id="PF05598"/>
    </source>
</evidence>
<dbReference type="Pfam" id="PF05598">
    <property type="entry name" value="DUF772"/>
    <property type="match status" value="1"/>
</dbReference>
<dbReference type="EMBL" id="UGUW01000004">
    <property type="protein sequence ID" value="SUD61324.1"/>
    <property type="molecule type" value="Genomic_DNA"/>
</dbReference>
<dbReference type="EMBL" id="UGUW01000004">
    <property type="protein sequence ID" value="SUD60915.1"/>
    <property type="molecule type" value="Genomic_DNA"/>
</dbReference>
<reference evidence="3 14" key="1">
    <citation type="submission" date="2018-04" db="EMBL/GenBank/DDBJ databases">
        <title>Pseudomonas sp. nov., isolated from mangrove soil.</title>
        <authorList>
            <person name="Chen C."/>
        </authorList>
    </citation>
    <scope>NUCLEOTIDE SEQUENCE [LARGE SCALE GENOMIC DNA]</scope>
    <source>
        <strain evidence="3 14">JCM 14246</strain>
    </source>
</reference>
<dbReference type="EMBL" id="UGUW01000004">
    <property type="protein sequence ID" value="SUD60944.1"/>
    <property type="molecule type" value="Genomic_DNA"/>
</dbReference>
<dbReference type="Proteomes" id="UP000244052">
    <property type="component" value="Unassembled WGS sequence"/>
</dbReference>
<dbReference type="EMBL" id="UGUW01000004">
    <property type="protein sequence ID" value="SUD61020.1"/>
    <property type="molecule type" value="Genomic_DNA"/>
</dbReference>
<evidence type="ECO:0000313" key="5">
    <source>
        <dbReference type="EMBL" id="SUD58166.1"/>
    </source>
</evidence>
<evidence type="ECO:0000313" key="14">
    <source>
        <dbReference type="Proteomes" id="UP000244052"/>
    </source>
</evidence>
<dbReference type="PANTHER" id="PTHR33408:SF4">
    <property type="entry name" value="TRANSPOSASE DDE DOMAIN-CONTAINING PROTEIN"/>
    <property type="match status" value="1"/>
</dbReference>
<protein>
    <submittedName>
        <fullName evidence="3">IS1182 family transposase ISPst13</fullName>
    </submittedName>
    <submittedName>
        <fullName evidence="6">IS4 family transposase</fullName>
    </submittedName>
</protein>
<organism evidence="6 15">
    <name type="scientific">Ectopseudomonas oleovorans</name>
    <name type="common">Pseudomonas oleovorans</name>
    <dbReference type="NCBI Taxonomy" id="301"/>
    <lineage>
        <taxon>Bacteria</taxon>
        <taxon>Pseudomonadati</taxon>
        <taxon>Pseudomonadota</taxon>
        <taxon>Gammaproteobacteria</taxon>
        <taxon>Pseudomonadales</taxon>
        <taxon>Pseudomonadaceae</taxon>
        <taxon>Ectopseudomonas</taxon>
    </lineage>
</organism>
<sequence>MKAHARVILPNRTQMEFRASDLESLLPEGHRARLVWSYVAGQDLARFYERIRVREGGVGRAAIAPEILLSLWLYATLDGVGSAREVARLTDAHDAYRWLCGGVQVNYHTLSDFRKDHGEALDELLSANVATLIAAGVVKLRQVAQDGMRVRASAGAGSFRREDKLAGYLEAARERVAQLKAELEADPGRAERARQAARLRAARERETRVAEALARLPELEAIKRRQGKAADQARASTTDAQATVMKMGDGGFRPAYNPQLASDVDSLVIVGVEVATIGSDQGQMVPMIEQVRERCGQTPEAWLVDGGFVGHEQVEQASAHTTVYGPVPAAKDKAVDPHQPKPDDSPGVAAWRARMGTDEAKAIYKNRAATAECVNAHSRNRGLQQFRVRGLAKVKCVVLFFALAHNLMRMASLAPEMLAFGKGASAVSGIGA</sequence>
<dbReference type="EMBL" id="UGUW01000001">
    <property type="protein sequence ID" value="SUD57967.1"/>
    <property type="molecule type" value="Genomic_DNA"/>
</dbReference>
<evidence type="ECO:0000313" key="12">
    <source>
        <dbReference type="EMBL" id="SUD61324.1"/>
    </source>
</evidence>
<evidence type="ECO:0000313" key="6">
    <source>
        <dbReference type="EMBL" id="SUD59279.1"/>
    </source>
</evidence>
<dbReference type="PANTHER" id="PTHR33408">
    <property type="entry name" value="TRANSPOSASE"/>
    <property type="match status" value="1"/>
</dbReference>
<evidence type="ECO:0000259" key="2">
    <source>
        <dbReference type="Pfam" id="PF13751"/>
    </source>
</evidence>
<dbReference type="RefSeq" id="WP_003459923.1">
    <property type="nucleotide sequence ID" value="NZ_CP166923.2"/>
</dbReference>
<dbReference type="Proteomes" id="UP000254084">
    <property type="component" value="Unassembled WGS sequence"/>
</dbReference>
<evidence type="ECO:0000313" key="7">
    <source>
        <dbReference type="EMBL" id="SUD60199.1"/>
    </source>
</evidence>
<evidence type="ECO:0000313" key="13">
    <source>
        <dbReference type="EMBL" id="SUD61456.1"/>
    </source>
</evidence>
<evidence type="ECO:0000313" key="11">
    <source>
        <dbReference type="EMBL" id="SUD61164.1"/>
    </source>
</evidence>
<feature type="domain" description="Transposase DDE" evidence="2">
    <location>
        <begin position="350"/>
        <end position="411"/>
    </location>
</feature>
<feature type="domain" description="Transposase InsH N-terminal" evidence="1">
    <location>
        <begin position="21"/>
        <end position="115"/>
    </location>
</feature>
<evidence type="ECO:0000313" key="9">
    <source>
        <dbReference type="EMBL" id="SUD60944.1"/>
    </source>
</evidence>
<dbReference type="AlphaFoldDB" id="A0A061CU62"/>
<dbReference type="NCBIfam" id="NF033551">
    <property type="entry name" value="transpos_IS1182"/>
    <property type="match status" value="1"/>
</dbReference>
<evidence type="ECO:0000313" key="10">
    <source>
        <dbReference type="EMBL" id="SUD61020.1"/>
    </source>
</evidence>
<dbReference type="InterPro" id="IPR008490">
    <property type="entry name" value="Transposase_InsH_N"/>
</dbReference>
<dbReference type="EMBL" id="UGUW01000004">
    <property type="protein sequence ID" value="SUD61164.1"/>
    <property type="molecule type" value="Genomic_DNA"/>
</dbReference>
<evidence type="ECO:0000313" key="15">
    <source>
        <dbReference type="Proteomes" id="UP000254084"/>
    </source>
</evidence>
<dbReference type="EMBL" id="UGUW01000004">
    <property type="protein sequence ID" value="SUD59279.1"/>
    <property type="molecule type" value="Genomic_DNA"/>
</dbReference>
<dbReference type="EMBL" id="UGUW01000004">
    <property type="protein sequence ID" value="SUD60199.1"/>
    <property type="molecule type" value="Genomic_DNA"/>
</dbReference>
<evidence type="ECO:0000313" key="3">
    <source>
        <dbReference type="EMBL" id="PTU78602.1"/>
    </source>
</evidence>
<dbReference type="EMBL" id="UGUW01000004">
    <property type="protein sequence ID" value="SUD61456.1"/>
    <property type="molecule type" value="Genomic_DNA"/>
</dbReference>
<evidence type="ECO:0000313" key="4">
    <source>
        <dbReference type="EMBL" id="SUD57967.1"/>
    </source>
</evidence>
<accession>A0A2T5PLM9</accession>
<keyword evidence="14" id="KW-1185">Reference proteome</keyword>